<organism evidence="2 3">
    <name type="scientific">Rossellomorea marisflavi</name>
    <dbReference type="NCBI Taxonomy" id="189381"/>
    <lineage>
        <taxon>Bacteria</taxon>
        <taxon>Bacillati</taxon>
        <taxon>Bacillota</taxon>
        <taxon>Bacilli</taxon>
        <taxon>Bacillales</taxon>
        <taxon>Bacillaceae</taxon>
        <taxon>Rossellomorea</taxon>
    </lineage>
</organism>
<name>A0A0J5TCH9_9BACI</name>
<dbReference type="Proteomes" id="UP000076510">
    <property type="component" value="Unassembled WGS sequence"/>
</dbReference>
<dbReference type="PANTHER" id="PTHR34180">
    <property type="entry name" value="PEPTIDASE C45"/>
    <property type="match status" value="1"/>
</dbReference>
<proteinExistence type="predicted"/>
<feature type="domain" description="Peptidase C45 hydrolase" evidence="1">
    <location>
        <begin position="108"/>
        <end position="313"/>
    </location>
</feature>
<dbReference type="NCBIfam" id="NF040521">
    <property type="entry name" value="C45_proenzyme"/>
    <property type="match status" value="1"/>
</dbReference>
<dbReference type="InterPro" id="IPR047801">
    <property type="entry name" value="Peptidase_C45"/>
</dbReference>
<gene>
    <name evidence="2" type="ORF">AV649_06315</name>
</gene>
<dbReference type="Pfam" id="PF03417">
    <property type="entry name" value="AAT"/>
    <property type="match status" value="1"/>
</dbReference>
<dbReference type="PANTHER" id="PTHR34180:SF1">
    <property type="entry name" value="BETA-ALANYL-DOPAMINE_CARCININE HYDROLASE"/>
    <property type="match status" value="1"/>
</dbReference>
<dbReference type="RefSeq" id="WP_048006086.1">
    <property type="nucleotide sequence ID" value="NZ_CP047095.1"/>
</dbReference>
<evidence type="ECO:0000259" key="1">
    <source>
        <dbReference type="Pfam" id="PF03417"/>
    </source>
</evidence>
<dbReference type="AlphaFoldDB" id="A0A0J5TCH9"/>
<dbReference type="InterPro" id="IPR029055">
    <property type="entry name" value="Ntn_hydrolases_N"/>
</dbReference>
<dbReference type="CDD" id="cd01935">
    <property type="entry name" value="Ntn_CGH_like"/>
    <property type="match status" value="1"/>
</dbReference>
<dbReference type="InterPro" id="IPR047794">
    <property type="entry name" value="C45_proenzyme-like"/>
</dbReference>
<sequence>MRGEEVLKVSVLNIVGTDFQKGRQMGREFKKTSTCTEIEAIKAFGNGVDAEKARSALSEFVPHLLEEMAGFAEGMDWELESVLKSFSGFDIELPPMGCTALVDHSGKYYRNYDFHHKLYDGRIFINHSEDHYTSIGFSQHRLGRLDGMNEKGLVVGLHFVNSERGGIGFVAPIIVRMLLDLCSNLDEACEFLQVLPHKYCYNYSMTDASGKSIIVETSPQGCNAIKESPLACTNHFRSEAMRGWNRQNIIGSMNRWHYANQLLEPFLKPREMFQHFNQPTSPLFFKDYNHFFGTLHSVVYSPKELTATISIGAKCEPRILSLEKIITDQTLPFTEINGVLEPGE</sequence>
<evidence type="ECO:0000313" key="2">
    <source>
        <dbReference type="EMBL" id="KZE45778.1"/>
    </source>
</evidence>
<accession>A0A0J5TCH9</accession>
<dbReference type="InterPro" id="IPR005079">
    <property type="entry name" value="Peptidase_C45_hydrolase"/>
</dbReference>
<dbReference type="EMBL" id="LQQY01000034">
    <property type="protein sequence ID" value="KZE45778.1"/>
    <property type="molecule type" value="Genomic_DNA"/>
</dbReference>
<reference evidence="3" key="1">
    <citation type="submission" date="2016-01" db="EMBL/GenBank/DDBJ databases">
        <title>Whole genome sequencing of Bhargavaea cecembensis T14.</title>
        <authorList>
            <person name="Hong K.W."/>
        </authorList>
    </citation>
    <scope>NUCLEOTIDE SEQUENCE [LARGE SCALE GENOMIC DNA]</scope>
    <source>
        <strain evidence="3">M19</strain>
    </source>
</reference>
<protein>
    <recommendedName>
        <fullName evidence="1">Peptidase C45 hydrolase domain-containing protein</fullName>
    </recommendedName>
</protein>
<dbReference type="SUPFAM" id="SSF56235">
    <property type="entry name" value="N-terminal nucleophile aminohydrolases (Ntn hydrolases)"/>
    <property type="match status" value="1"/>
</dbReference>
<comment type="caution">
    <text evidence="2">The sequence shown here is derived from an EMBL/GenBank/DDBJ whole genome shotgun (WGS) entry which is preliminary data.</text>
</comment>
<evidence type="ECO:0000313" key="3">
    <source>
        <dbReference type="Proteomes" id="UP000076510"/>
    </source>
</evidence>
<dbReference type="PATRIC" id="fig|189381.10.peg.3075"/>
<dbReference type="Gene3D" id="3.60.60.10">
    <property type="entry name" value="Penicillin V Acylase, Chain A"/>
    <property type="match status" value="1"/>
</dbReference>